<feature type="region of interest" description="Disordered" evidence="2">
    <location>
        <begin position="152"/>
        <end position="362"/>
    </location>
</feature>
<feature type="compositionally biased region" description="Polar residues" evidence="2">
    <location>
        <begin position="579"/>
        <end position="588"/>
    </location>
</feature>
<keyword evidence="1" id="KW-0175">Coiled coil</keyword>
<feature type="compositionally biased region" description="Basic and acidic residues" evidence="2">
    <location>
        <begin position="250"/>
        <end position="264"/>
    </location>
</feature>
<feature type="compositionally biased region" description="Basic and acidic residues" evidence="2">
    <location>
        <begin position="422"/>
        <end position="501"/>
    </location>
</feature>
<feature type="compositionally biased region" description="Basic and acidic residues" evidence="2">
    <location>
        <begin position="300"/>
        <end position="311"/>
    </location>
</feature>
<proteinExistence type="predicted"/>
<dbReference type="Proteomes" id="UP000092730">
    <property type="component" value="Chromosome 1"/>
</dbReference>
<reference evidence="4" key="2">
    <citation type="submission" date="2013-07" db="EMBL/GenBank/DDBJ databases">
        <authorList>
            <consortium name="The Broad Institute Genome Sequencing Platform"/>
            <person name="Cuomo C."/>
            <person name="Litvintseva A."/>
            <person name="Chen Y."/>
            <person name="Heitman J."/>
            <person name="Sun S."/>
            <person name="Springer D."/>
            <person name="Dromer F."/>
            <person name="Young S.K."/>
            <person name="Zeng Q."/>
            <person name="Gargeya S."/>
            <person name="Fitzgerald M."/>
            <person name="Abouelleil A."/>
            <person name="Alvarado L."/>
            <person name="Berlin A.M."/>
            <person name="Chapman S.B."/>
            <person name="Dewar J."/>
            <person name="Goldberg J."/>
            <person name="Griggs A."/>
            <person name="Gujja S."/>
            <person name="Hansen M."/>
            <person name="Howarth C."/>
            <person name="Imamovic A."/>
            <person name="Larimer J."/>
            <person name="McCowan C."/>
            <person name="Murphy C."/>
            <person name="Pearson M."/>
            <person name="Priest M."/>
            <person name="Roberts A."/>
            <person name="Saif S."/>
            <person name="Shea T."/>
            <person name="Sykes S."/>
            <person name="Wortman J."/>
            <person name="Nusbaum C."/>
            <person name="Birren B."/>
        </authorList>
    </citation>
    <scope>NUCLEOTIDE SEQUENCE</scope>
    <source>
        <strain evidence="4">CBS 10118</strain>
    </source>
</reference>
<feature type="region of interest" description="Disordered" evidence="2">
    <location>
        <begin position="660"/>
        <end position="679"/>
    </location>
</feature>
<evidence type="ECO:0000256" key="1">
    <source>
        <dbReference type="SAM" id="Coils"/>
    </source>
</evidence>
<sequence length="896" mass="100397">MPLPFFLQPLLLVAYYQEQLAQYIARWFQRSNEQLFGPLEQLVAAVVILGLAMQAPPPFWYPPMNPPIIFNSTVLPPSLGTGLSPAPDSSSKSTGNALLDRLYKHLPEWLQMSPVNFALLLMIGNVGMLMVGDDLRRRLRESWDLFWPPWQDRTRSGSRSAGTQVRFTVPESSSRDMDRKTESEKARDMKATTTQAVPMSSSAETLGTKAVENPPKDARDGEKEKLTESEKARKAKEAIHIDRGGASTDALDKGKARMDGERPSDSQPSSSSNKSEKANEPVVAEAPSKLDGGRNSRSIADSDTKATKSDTEDQPSSSRSTSGSTTDEDDPLMSGDYRPLRSSLKKSKKKPRQSKNIHHNYFLTMRGHRPALVPFPHGFHPKPHEPRNTLWWDNVPRNAEHIMAVPKVPKEPEDRGEDDIEEKDKGKGKEGGEKIGKDKDNDRDKERDKQKSKSIDEKKEGSSADKEKEQAKERERAKAKAEAETKAKAAKEAELKARAKAAESSQPETPVITPVDPKIQKATYFSQGLLSILLYYLNPQLGFLLLTFFVWQYINSHNELVLSLRSAKSSSSSSASSLQPGVSRSTPQAIDEVSRQRSAADPEKPSSAQPSNAEKIAELDKLITKLKSLPELTPEHKDKLRRAIIRRGQLIEEEGGKIKSTTEPSAITGEKKDSDSPKISVEELERKAKEMDEHVIRARSVENPSDEQKAKLAKAEERRKELWKQVRMAKGNEPASMMPSTSPRDEDTSKIKPDVKPEVLELEKKARQLDEYVLQARNIEHPSEEQKAKLTKAEGRRKELWRQVRVYKDNEPASMMPACAKKEDELKVKIKELEMYIMENSKVEDPSDQIKEKLIKAESKRRELKKELVALMDGSSVGSSGLSVDEKESLANPKDR</sequence>
<feature type="compositionally biased region" description="Basic and acidic residues" evidence="2">
    <location>
        <begin position="173"/>
        <end position="190"/>
    </location>
</feature>
<feature type="region of interest" description="Disordered" evidence="2">
    <location>
        <begin position="572"/>
        <end position="614"/>
    </location>
</feature>
<dbReference type="EMBL" id="CP144541">
    <property type="protein sequence ID" value="WVW79755.1"/>
    <property type="molecule type" value="Genomic_DNA"/>
</dbReference>
<feature type="compositionally biased region" description="Basic and acidic residues" evidence="2">
    <location>
        <begin position="592"/>
        <end position="604"/>
    </location>
</feature>
<feature type="compositionally biased region" description="Basic residues" evidence="2">
    <location>
        <begin position="343"/>
        <end position="358"/>
    </location>
</feature>
<protein>
    <submittedName>
        <fullName evidence="3">Uncharacterized protein</fullName>
    </submittedName>
</protein>
<dbReference type="KEGG" id="kbi:30204800"/>
<name>A0A1B9GD22_9TREE</name>
<feature type="coiled-coil region" evidence="1">
    <location>
        <begin position="847"/>
        <end position="874"/>
    </location>
</feature>
<evidence type="ECO:0000256" key="2">
    <source>
        <dbReference type="SAM" id="MobiDB-lite"/>
    </source>
</evidence>
<reference evidence="3" key="3">
    <citation type="submission" date="2014-01" db="EMBL/GenBank/DDBJ databases">
        <title>Evolution of pathogenesis and genome organization in the Tremellales.</title>
        <authorList>
            <person name="Cuomo C."/>
            <person name="Litvintseva A."/>
            <person name="Heitman J."/>
            <person name="Chen Y."/>
            <person name="Sun S."/>
            <person name="Springer D."/>
            <person name="Dromer F."/>
            <person name="Young S."/>
            <person name="Zeng Q."/>
            <person name="Chapman S."/>
            <person name="Gujja S."/>
            <person name="Saif S."/>
            <person name="Birren B."/>
        </authorList>
    </citation>
    <scope>NUCLEOTIDE SEQUENCE</scope>
    <source>
        <strain evidence="3">CBS 10118</strain>
    </source>
</reference>
<feature type="compositionally biased region" description="Basic and acidic residues" evidence="2">
    <location>
        <begin position="214"/>
        <end position="243"/>
    </location>
</feature>
<keyword evidence="5" id="KW-1185">Reference proteome</keyword>
<dbReference type="STRING" id="1296100.A0A1B9GD22"/>
<reference evidence="4" key="4">
    <citation type="submission" date="2024-02" db="EMBL/GenBank/DDBJ databases">
        <title>Comparative genomics of Cryptococcus and Kwoniella reveals pathogenesis evolution and contrasting modes of karyotype evolution via chromosome fusion or intercentromeric recombination.</title>
        <authorList>
            <person name="Coelho M.A."/>
            <person name="David-Palma M."/>
            <person name="Shea T."/>
            <person name="Bowers K."/>
            <person name="McGinley-Smith S."/>
            <person name="Mohammad A.W."/>
            <person name="Gnirke A."/>
            <person name="Yurkov A.M."/>
            <person name="Nowrousian M."/>
            <person name="Sun S."/>
            <person name="Cuomo C.A."/>
            <person name="Heitman J."/>
        </authorList>
    </citation>
    <scope>NUCLEOTIDE SEQUENCE</scope>
    <source>
        <strain evidence="4">CBS 10118</strain>
    </source>
</reference>
<dbReference type="GeneID" id="30204800"/>
<dbReference type="AlphaFoldDB" id="A0A1B9GD22"/>
<dbReference type="OrthoDB" id="2565217at2759"/>
<feature type="compositionally biased region" description="Low complexity" evidence="2">
    <location>
        <begin position="316"/>
        <end position="325"/>
    </location>
</feature>
<gene>
    <name evidence="3" type="ORF">I302_00401</name>
    <name evidence="4" type="ORF">I302_101725</name>
</gene>
<dbReference type="VEuPathDB" id="FungiDB:I302_00401"/>
<feature type="compositionally biased region" description="Polar residues" evidence="2">
    <location>
        <begin position="191"/>
        <end position="205"/>
    </location>
</feature>
<evidence type="ECO:0000313" key="5">
    <source>
        <dbReference type="Proteomes" id="UP000092730"/>
    </source>
</evidence>
<dbReference type="EMBL" id="KI894018">
    <property type="protein sequence ID" value="OCF28911.1"/>
    <property type="molecule type" value="Genomic_DNA"/>
</dbReference>
<feature type="region of interest" description="Disordered" evidence="2">
    <location>
        <begin position="727"/>
        <end position="756"/>
    </location>
</feature>
<evidence type="ECO:0000313" key="4">
    <source>
        <dbReference type="EMBL" id="WVW79755.1"/>
    </source>
</evidence>
<feature type="region of interest" description="Disordered" evidence="2">
    <location>
        <begin position="875"/>
        <end position="896"/>
    </location>
</feature>
<evidence type="ECO:0000313" key="3">
    <source>
        <dbReference type="EMBL" id="OCF28911.1"/>
    </source>
</evidence>
<dbReference type="RefSeq" id="XP_019049981.1">
    <property type="nucleotide sequence ID" value="XM_019187103.1"/>
</dbReference>
<feature type="compositionally biased region" description="Polar residues" evidence="2">
    <location>
        <begin position="157"/>
        <end position="172"/>
    </location>
</feature>
<reference evidence="3" key="1">
    <citation type="submission" date="2013-07" db="EMBL/GenBank/DDBJ databases">
        <title>The Genome Sequence of Cryptococcus bestiolae CBS10118.</title>
        <authorList>
            <consortium name="The Broad Institute Genome Sequencing Platform"/>
            <person name="Cuomo C."/>
            <person name="Litvintseva A."/>
            <person name="Chen Y."/>
            <person name="Heitman J."/>
            <person name="Sun S."/>
            <person name="Springer D."/>
            <person name="Dromer F."/>
            <person name="Young S.K."/>
            <person name="Zeng Q."/>
            <person name="Gargeya S."/>
            <person name="Fitzgerald M."/>
            <person name="Abouelleil A."/>
            <person name="Alvarado L."/>
            <person name="Berlin A.M."/>
            <person name="Chapman S.B."/>
            <person name="Dewar J."/>
            <person name="Goldberg J."/>
            <person name="Griggs A."/>
            <person name="Gujja S."/>
            <person name="Hansen M."/>
            <person name="Howarth C."/>
            <person name="Imamovic A."/>
            <person name="Larimer J."/>
            <person name="McCowan C."/>
            <person name="Murphy C."/>
            <person name="Pearson M."/>
            <person name="Priest M."/>
            <person name="Roberts A."/>
            <person name="Saif S."/>
            <person name="Shea T."/>
            <person name="Sykes S."/>
            <person name="Wortman J."/>
            <person name="Nusbaum C."/>
            <person name="Birren B."/>
        </authorList>
    </citation>
    <scope>NUCLEOTIDE SEQUENCE [LARGE SCALE GENOMIC DNA]</scope>
    <source>
        <strain evidence="3">CBS 10118</strain>
    </source>
</reference>
<accession>A0A1B9GD22</accession>
<feature type="compositionally biased region" description="Basic and acidic residues" evidence="2">
    <location>
        <begin position="669"/>
        <end position="679"/>
    </location>
</feature>
<feature type="compositionally biased region" description="Basic and acidic residues" evidence="2">
    <location>
        <begin position="884"/>
        <end position="896"/>
    </location>
</feature>
<organism evidence="3">
    <name type="scientific">Kwoniella bestiolae CBS 10118</name>
    <dbReference type="NCBI Taxonomy" id="1296100"/>
    <lineage>
        <taxon>Eukaryota</taxon>
        <taxon>Fungi</taxon>
        <taxon>Dikarya</taxon>
        <taxon>Basidiomycota</taxon>
        <taxon>Agaricomycotina</taxon>
        <taxon>Tremellomycetes</taxon>
        <taxon>Tremellales</taxon>
        <taxon>Cryptococcaceae</taxon>
        <taxon>Kwoniella</taxon>
    </lineage>
</organism>
<feature type="compositionally biased region" description="Basic and acidic residues" evidence="2">
    <location>
        <begin position="743"/>
        <end position="756"/>
    </location>
</feature>
<feature type="region of interest" description="Disordered" evidence="2">
    <location>
        <begin position="402"/>
        <end position="512"/>
    </location>
</feature>